<gene>
    <name evidence="1" type="ORF">OFLC_LOCUS2050</name>
</gene>
<evidence type="ECO:0000313" key="3">
    <source>
        <dbReference type="WBParaSite" id="OFLC_0000205001-mRNA-1"/>
    </source>
</evidence>
<reference evidence="3" key="1">
    <citation type="submission" date="2016-06" db="UniProtKB">
        <authorList>
            <consortium name="WormBaseParasite"/>
        </authorList>
    </citation>
    <scope>IDENTIFICATION</scope>
</reference>
<evidence type="ECO:0000313" key="1">
    <source>
        <dbReference type="EMBL" id="VDO31700.1"/>
    </source>
</evidence>
<protein>
    <submittedName>
        <fullName evidence="1 3">Uncharacterized protein</fullName>
    </submittedName>
</protein>
<reference evidence="1 2" key="2">
    <citation type="submission" date="2018-11" db="EMBL/GenBank/DDBJ databases">
        <authorList>
            <consortium name="Pathogen Informatics"/>
        </authorList>
    </citation>
    <scope>NUCLEOTIDE SEQUENCE [LARGE SCALE GENOMIC DNA]</scope>
</reference>
<dbReference type="WBParaSite" id="OFLC_0000205001-mRNA-1">
    <property type="protein sequence ID" value="OFLC_0000205001-mRNA-1"/>
    <property type="gene ID" value="OFLC_0000205001"/>
</dbReference>
<dbReference type="AlphaFoldDB" id="A0A183H3J1"/>
<dbReference type="STRING" id="387005.A0A183H3J1"/>
<name>A0A183H3J1_9BILA</name>
<dbReference type="EMBL" id="UZAJ01001103">
    <property type="protein sequence ID" value="VDO31700.1"/>
    <property type="molecule type" value="Genomic_DNA"/>
</dbReference>
<dbReference type="Proteomes" id="UP000267606">
    <property type="component" value="Unassembled WGS sequence"/>
</dbReference>
<sequence length="66" mass="7610">MGCKRWTAKTFKLPTMPNYPESRVTRSRAFAQVGLDYLCPILVKTETGSSKRWIALFTCFTTRAYI</sequence>
<organism evidence="3">
    <name type="scientific">Onchocerca flexuosa</name>
    <dbReference type="NCBI Taxonomy" id="387005"/>
    <lineage>
        <taxon>Eukaryota</taxon>
        <taxon>Metazoa</taxon>
        <taxon>Ecdysozoa</taxon>
        <taxon>Nematoda</taxon>
        <taxon>Chromadorea</taxon>
        <taxon>Rhabditida</taxon>
        <taxon>Spirurina</taxon>
        <taxon>Spiruromorpha</taxon>
        <taxon>Filarioidea</taxon>
        <taxon>Onchocercidae</taxon>
        <taxon>Onchocerca</taxon>
    </lineage>
</organism>
<evidence type="ECO:0000313" key="2">
    <source>
        <dbReference type="Proteomes" id="UP000267606"/>
    </source>
</evidence>
<accession>A0A183H3J1</accession>
<keyword evidence="2" id="KW-1185">Reference proteome</keyword>
<proteinExistence type="predicted"/>